<dbReference type="GO" id="GO:0032259">
    <property type="term" value="P:methylation"/>
    <property type="evidence" value="ECO:0007669"/>
    <property type="project" value="UniProtKB-KW"/>
</dbReference>
<dbReference type="PANTHER" id="PTHR46402:SF2">
    <property type="entry name" value="HISTONE-LYSINE N-TRIMETHYLTRANSFERASE SMYD5"/>
    <property type="match status" value="1"/>
</dbReference>
<dbReference type="GO" id="GO:0045814">
    <property type="term" value="P:negative regulation of gene expression, epigenetic"/>
    <property type="evidence" value="ECO:0007669"/>
    <property type="project" value="TreeGrafter"/>
</dbReference>
<feature type="compositionally biased region" description="Low complexity" evidence="4">
    <location>
        <begin position="39"/>
        <end position="52"/>
    </location>
</feature>
<evidence type="ECO:0000256" key="3">
    <source>
        <dbReference type="ARBA" id="ARBA00022691"/>
    </source>
</evidence>
<dbReference type="InterPro" id="IPR001214">
    <property type="entry name" value="SET_dom"/>
</dbReference>
<feature type="domain" description="SET" evidence="5">
    <location>
        <begin position="22"/>
        <end position="467"/>
    </location>
</feature>
<evidence type="ECO:0000256" key="4">
    <source>
        <dbReference type="SAM" id="MobiDB-lite"/>
    </source>
</evidence>
<comment type="caution">
    <text evidence="6">The sequence shown here is derived from an EMBL/GenBank/DDBJ whole genome shotgun (WGS) entry which is preliminary data.</text>
</comment>
<evidence type="ECO:0000256" key="1">
    <source>
        <dbReference type="ARBA" id="ARBA00022603"/>
    </source>
</evidence>
<dbReference type="EMBL" id="BNJQ01000029">
    <property type="protein sequence ID" value="GHP10388.1"/>
    <property type="molecule type" value="Genomic_DNA"/>
</dbReference>
<name>A0A830HTT6_9CHLO</name>
<feature type="region of interest" description="Disordered" evidence="4">
    <location>
        <begin position="34"/>
        <end position="56"/>
    </location>
</feature>
<feature type="compositionally biased region" description="Low complexity" evidence="4">
    <location>
        <begin position="368"/>
        <end position="377"/>
    </location>
</feature>
<keyword evidence="3" id="KW-0949">S-adenosyl-L-methionine</keyword>
<evidence type="ECO:0000313" key="7">
    <source>
        <dbReference type="Proteomes" id="UP000660262"/>
    </source>
</evidence>
<dbReference type="CDD" id="cd20071">
    <property type="entry name" value="SET_SMYD"/>
    <property type="match status" value="1"/>
</dbReference>
<reference evidence="6" key="1">
    <citation type="submission" date="2020-10" db="EMBL/GenBank/DDBJ databases">
        <title>Unveiling of a novel bifunctional photoreceptor, Dualchrome1, isolated from a cosmopolitan green alga.</title>
        <authorList>
            <person name="Suzuki S."/>
            <person name="Kawachi M."/>
        </authorList>
    </citation>
    <scope>NUCLEOTIDE SEQUENCE</scope>
    <source>
        <strain evidence="6">NIES 2893</strain>
    </source>
</reference>
<sequence>MMTTNSSSSPPTTTTTMPSSCAVVCVRRIKSSSPHAGLSSQVHASSGGSHSSGTRDVQSHVQLGMFATSAIPRGTVVLHDDKPIAVLPTHTHAWATPTCHQCLNPCIPQPGSHIAHAATQAGAPDDVARRARDLDDENDTSTAVTCACGATFCSSACESAAEEKWHAALCHDRGRGKRKRDKGDDGVAAKAFHEYASTRDEAYLLAARVTACTLCSRDGHNNVNDFSIPQARGATEERAPLRLLSVGPQTRVLSKREAGRRRQAAQLFARAMKAHVASWQDVERKSAIGKEAASLFEHAVGVVHANAIGVETETPASSYVACLSESEQAMRGCTFVEALRHIALRAMEDDDSSDEDEDGNSDEDDSSSEGQQAAAAAADDDGGGADASNAVTIDIAPLASTCASALSVEGSALYLLSSMLNHACGAPDANVEFAFLCGEDGCGRGGDLTLLATRDIRAGEELRVSYVSAEDVPVKSTRRAQLLERYGFMCSCSTCA</sequence>
<feature type="compositionally biased region" description="Acidic residues" evidence="4">
    <location>
        <begin position="348"/>
        <end position="367"/>
    </location>
</feature>
<dbReference type="InterPro" id="IPR046341">
    <property type="entry name" value="SET_dom_sf"/>
</dbReference>
<dbReference type="PANTHER" id="PTHR46402">
    <property type="entry name" value="SET AND MYND DOMAIN-CONTAINING PROTEIN 5"/>
    <property type="match status" value="1"/>
</dbReference>
<dbReference type="AlphaFoldDB" id="A0A830HTT6"/>
<keyword evidence="7" id="KW-1185">Reference proteome</keyword>
<gene>
    <name evidence="6" type="ORF">PPROV_000911900</name>
</gene>
<dbReference type="PROSITE" id="PS50280">
    <property type="entry name" value="SET"/>
    <property type="match status" value="1"/>
</dbReference>
<dbReference type="Pfam" id="PF00856">
    <property type="entry name" value="SET"/>
    <property type="match status" value="1"/>
</dbReference>
<proteinExistence type="predicted"/>
<dbReference type="GO" id="GO:0042799">
    <property type="term" value="F:histone H4K20 methyltransferase activity"/>
    <property type="evidence" value="ECO:0007669"/>
    <property type="project" value="TreeGrafter"/>
</dbReference>
<dbReference type="OrthoDB" id="5945798at2759"/>
<evidence type="ECO:0000256" key="2">
    <source>
        <dbReference type="ARBA" id="ARBA00022679"/>
    </source>
</evidence>
<organism evidence="6 7">
    <name type="scientific">Pycnococcus provasolii</name>
    <dbReference type="NCBI Taxonomy" id="41880"/>
    <lineage>
        <taxon>Eukaryota</taxon>
        <taxon>Viridiplantae</taxon>
        <taxon>Chlorophyta</taxon>
        <taxon>Pseudoscourfieldiophyceae</taxon>
        <taxon>Pseudoscourfieldiales</taxon>
        <taxon>Pycnococcaceae</taxon>
        <taxon>Pycnococcus</taxon>
    </lineage>
</organism>
<dbReference type="SUPFAM" id="SSF82199">
    <property type="entry name" value="SET domain"/>
    <property type="match status" value="1"/>
</dbReference>
<keyword evidence="1" id="KW-0489">Methyltransferase</keyword>
<dbReference type="Gene3D" id="2.170.270.10">
    <property type="entry name" value="SET domain"/>
    <property type="match status" value="1"/>
</dbReference>
<accession>A0A830HTT6</accession>
<evidence type="ECO:0000313" key="6">
    <source>
        <dbReference type="EMBL" id="GHP10388.1"/>
    </source>
</evidence>
<dbReference type="Proteomes" id="UP000660262">
    <property type="component" value="Unassembled WGS sequence"/>
</dbReference>
<protein>
    <recommendedName>
        <fullName evidence="5">SET domain-containing protein</fullName>
    </recommendedName>
</protein>
<keyword evidence="2" id="KW-0808">Transferase</keyword>
<feature type="region of interest" description="Disordered" evidence="4">
    <location>
        <begin position="346"/>
        <end position="384"/>
    </location>
</feature>
<evidence type="ECO:0000259" key="5">
    <source>
        <dbReference type="PROSITE" id="PS50280"/>
    </source>
</evidence>